<name>A0A167RR19_9VIRU</name>
<dbReference type="EMBL" id="KU877344">
    <property type="protein sequence ID" value="ANB51103.1"/>
    <property type="molecule type" value="Genomic_DNA"/>
</dbReference>
<proteinExistence type="predicted"/>
<accession>A0A167RR19</accession>
<dbReference type="PROSITE" id="PS50297">
    <property type="entry name" value="ANK_REP_REGION"/>
    <property type="match status" value="1"/>
</dbReference>
<dbReference type="InterPro" id="IPR002110">
    <property type="entry name" value="Ankyrin_rpt"/>
</dbReference>
<dbReference type="InterPro" id="IPR036770">
    <property type="entry name" value="Ankyrin_rpt-contain_sf"/>
</dbReference>
<sequence length="408" mass="47187">MSSELFLKVTNKEECHNKYPYKDGLNKLEGKFNDNPKDSCVPGRLYFCKPKHIHYYFGYGIYLREVYLPKDNPDFKMVKDPEGNKYGANMIILAKRRSLADPETWEFMIDQGLDLCAHNGLAAKNAIKHGYFPIVKKILKDKYNINVYKNIFSKQLKEAVLNGDLVKVKELVENGADITTDKNFAIKNAASDGFLDIVKYLVENGANIHADNDYAVRHALANEHLDVAKYLVSIGANIHAVNNYALRWASYRGLFKIVQYIVENGAVYYAVYNCYHYIFDNPIYNAEKKGHIKIVEYLKQHVSIKKYTTDYQDYELMKSACRSNNINQLKSLVEKGIDIHYEDDYALRHAARDGSLEMVQYLIDNGAYVHARNEYAVRWAKQRYSKKIFEYLIKNGAIDDPNDNAIYY</sequence>
<dbReference type="Pfam" id="PF12796">
    <property type="entry name" value="Ank_2"/>
    <property type="match status" value="2"/>
</dbReference>
<dbReference type="SUPFAM" id="SSF48403">
    <property type="entry name" value="Ankyrin repeat"/>
    <property type="match status" value="1"/>
</dbReference>
<organism evidence="3 4">
    <name type="scientific">Powai lake megavirus</name>
    <dbReference type="NCBI Taxonomy" id="1842663"/>
    <lineage>
        <taxon>Viruses</taxon>
        <taxon>Varidnaviria</taxon>
        <taxon>Bamfordvirae</taxon>
        <taxon>Nucleocytoviricota</taxon>
        <taxon>Megaviricetes</taxon>
        <taxon>Imitervirales</taxon>
        <taxon>Mimiviridae</taxon>
        <taxon>Megamimivirinae</taxon>
        <taxon>Megavirus</taxon>
        <taxon>Megavirus powaiense</taxon>
    </lineage>
</organism>
<keyword evidence="1" id="KW-0677">Repeat</keyword>
<reference evidence="3 4" key="1">
    <citation type="journal article" date="2016" name="Genome Announc.">
        <title>Complete Genome Sequence of a New Megavirus Family Member Isolated from an Inland Water Lake for the First Time in India.</title>
        <authorList>
            <person name="Chatterjee A."/>
            <person name="Ali F."/>
            <person name="Bange D."/>
            <person name="Kondabagil K."/>
        </authorList>
    </citation>
    <scope>NUCLEOTIDE SEQUENCE [LARGE SCALE GENOMIC DNA]</scope>
    <source>
        <strain evidence="3">1</strain>
    </source>
</reference>
<dbReference type="Proteomes" id="UP000241365">
    <property type="component" value="Segment"/>
</dbReference>
<keyword evidence="4" id="KW-1185">Reference proteome</keyword>
<evidence type="ECO:0000313" key="3">
    <source>
        <dbReference type="EMBL" id="ANB51103.1"/>
    </source>
</evidence>
<evidence type="ECO:0000313" key="4">
    <source>
        <dbReference type="Proteomes" id="UP000241365"/>
    </source>
</evidence>
<keyword evidence="2" id="KW-0040">ANK repeat</keyword>
<evidence type="ECO:0000256" key="2">
    <source>
        <dbReference type="ARBA" id="ARBA00023043"/>
    </source>
</evidence>
<dbReference type="PANTHER" id="PTHR24188:SF29">
    <property type="entry name" value="GH09064P"/>
    <property type="match status" value="1"/>
</dbReference>
<dbReference type="Gene3D" id="1.25.40.20">
    <property type="entry name" value="Ankyrin repeat-containing domain"/>
    <property type="match status" value="1"/>
</dbReference>
<protein>
    <submittedName>
        <fullName evidence="3">Putative ankyrin repeat protein</fullName>
    </submittedName>
</protein>
<dbReference type="SMART" id="SM00248">
    <property type="entry name" value="ANK"/>
    <property type="match status" value="9"/>
</dbReference>
<dbReference type="Pfam" id="PF00023">
    <property type="entry name" value="Ank"/>
    <property type="match status" value="1"/>
</dbReference>
<dbReference type="PANTHER" id="PTHR24188">
    <property type="entry name" value="ANKYRIN REPEAT PROTEIN"/>
    <property type="match status" value="1"/>
</dbReference>
<dbReference type="KEGG" id="vg:80513465"/>
<dbReference type="GeneID" id="80513465"/>
<evidence type="ECO:0000256" key="1">
    <source>
        <dbReference type="ARBA" id="ARBA00022737"/>
    </source>
</evidence>
<dbReference type="RefSeq" id="YP_010776854.1">
    <property type="nucleotide sequence ID" value="NC_075034.1"/>
</dbReference>
<dbReference type="PROSITE" id="PS50088">
    <property type="entry name" value="ANK_REPEAT"/>
    <property type="match status" value="3"/>
</dbReference>